<evidence type="ECO:0000259" key="1">
    <source>
        <dbReference type="PROSITE" id="PS50819"/>
    </source>
</evidence>
<feature type="domain" description="DOD-type homing endonuclease" evidence="1">
    <location>
        <begin position="282"/>
        <end position="409"/>
    </location>
</feature>
<dbReference type="PANTHER" id="PTHR43392">
    <property type="entry name" value="AAA-TYPE ATPASE FAMILY PROTEIN / ANKYRIN REPEAT FAMILY PROTEIN"/>
    <property type="match status" value="1"/>
</dbReference>
<dbReference type="InterPro" id="IPR027417">
    <property type="entry name" value="P-loop_NTPase"/>
</dbReference>
<protein>
    <recommendedName>
        <fullName evidence="1">DOD-type homing endonuclease domain-containing protein</fullName>
    </recommendedName>
</protein>
<reference evidence="2" key="1">
    <citation type="journal article" date="2020" name="Nature">
        <title>Giant virus diversity and host interactions through global metagenomics.</title>
        <authorList>
            <person name="Schulz F."/>
            <person name="Roux S."/>
            <person name="Paez-Espino D."/>
            <person name="Jungbluth S."/>
            <person name="Walsh D.A."/>
            <person name="Denef V.J."/>
            <person name="McMahon K.D."/>
            <person name="Konstantinidis K.T."/>
            <person name="Eloe-Fadrosh E.A."/>
            <person name="Kyrpides N.C."/>
            <person name="Woyke T."/>
        </authorList>
    </citation>
    <scope>NUCLEOTIDE SEQUENCE</scope>
    <source>
        <strain evidence="2">GVMAG-S-1038524-41</strain>
    </source>
</reference>
<dbReference type="InterPro" id="IPR007869">
    <property type="entry name" value="Homing_endonuc_PI-Sce"/>
</dbReference>
<dbReference type="InterPro" id="IPR007868">
    <property type="entry name" value="Hom_end_hint"/>
</dbReference>
<dbReference type="Pfam" id="PF05203">
    <property type="entry name" value="Hom_end_hint"/>
    <property type="match status" value="1"/>
</dbReference>
<dbReference type="InterPro" id="IPR050773">
    <property type="entry name" value="CbxX/CfxQ_RuBisCO_ESX"/>
</dbReference>
<dbReference type="InterPro" id="IPR036844">
    <property type="entry name" value="Hint_dom_sf"/>
</dbReference>
<dbReference type="SUPFAM" id="SSF55608">
    <property type="entry name" value="Homing endonucleases"/>
    <property type="match status" value="1"/>
</dbReference>
<proteinExistence type="predicted"/>
<dbReference type="Pfam" id="PF05204">
    <property type="entry name" value="Hom_end"/>
    <property type="match status" value="1"/>
</dbReference>
<dbReference type="Gene3D" id="2.170.16.10">
    <property type="entry name" value="Hedgehog/Intein (Hint) domain"/>
    <property type="match status" value="1"/>
</dbReference>
<dbReference type="GO" id="GO:0003677">
    <property type="term" value="F:DNA binding"/>
    <property type="evidence" value="ECO:0007669"/>
    <property type="project" value="InterPro"/>
</dbReference>
<dbReference type="InterPro" id="IPR004042">
    <property type="entry name" value="Intein_endonuc_central"/>
</dbReference>
<name>A0A6C0JPK1_9ZZZZ</name>
<sequence length="726" mass="83867">MSKRKYTMSTHSASNKRRHRPILKLENAPAAHSIHDLIELGKSIRFYKNIDTIMLWRITPYLEKLDKMIGMQALKESILHQVMYYLKGFHLKNKNEEYLHTMIMGPPGHGKCLSKDTPIIMYDGTTKMVQDIKQMEQIMGDDSTPRTVLSTCHGKETMYRIKQSYGDDYTVNESHIISLKLSKNPWIRDRPSKNSFQVLWFTKEKSNSKTFSYSSGSTIQKDKDTVYQEASEFLETLPPKGSVIDINVLEYLKRPKSWKSAYKGFKVGVDFPEQNIELDPYILGVWLGDGDSSGPNITSVDMEIIEYFKEYFSDLCLKKDGDIRYRFTSGKQGGHSDKNRFVNSLKKYNLLNNKHIPYDYKINSESTRLSLLAGLIDSDGYMYDNCYEITQKNKELADDILFLTRSLGFRSNMKECQKSCMYKGEKREGTYYRIIFSGDTDKVSVLLSRKTATPRKQIKDPLVYGIKIEKLEIDDYYGFEIDGNHRFLLGDFTVTHNTEVARIIGRLYQAMGVLSPAGPFKIAHREDFVAGYLGQTAIKTKKLLKSCIGGVLFVDEVYSLGPGQADRDSFAKECMETITAFLSEHKNDFCFIGAGYEEDIKKCFFAGNKGLERRFQWVHKIDKYNEGDLTDIMLKMIKEMEWQICLNKDGIMEIIKKDIKMFKNAGGDIETFLSKCKMVHAKRVFALDPEHMFVITKKDLENSLELMKKYKLKEEEDNGYMLSMYM</sequence>
<accession>A0A6C0JPK1</accession>
<dbReference type="SUPFAM" id="SSF51294">
    <property type="entry name" value="Hedgehog/intein (Hint) domain"/>
    <property type="match status" value="1"/>
</dbReference>
<dbReference type="GO" id="GO:0004519">
    <property type="term" value="F:endonuclease activity"/>
    <property type="evidence" value="ECO:0007669"/>
    <property type="project" value="InterPro"/>
</dbReference>
<dbReference type="PANTHER" id="PTHR43392:SF2">
    <property type="entry name" value="AAA-TYPE ATPASE FAMILY PROTEIN _ ANKYRIN REPEAT FAMILY PROTEIN"/>
    <property type="match status" value="1"/>
</dbReference>
<dbReference type="GO" id="GO:0030908">
    <property type="term" value="P:protein splicing"/>
    <property type="evidence" value="ECO:0007669"/>
    <property type="project" value="InterPro"/>
</dbReference>
<dbReference type="Gene3D" id="3.10.28.10">
    <property type="entry name" value="Homing endonucleases"/>
    <property type="match status" value="1"/>
</dbReference>
<dbReference type="InterPro" id="IPR027434">
    <property type="entry name" value="Homing_endonucl"/>
</dbReference>
<dbReference type="Gene3D" id="3.40.50.300">
    <property type="entry name" value="P-loop containing nucleotide triphosphate hydrolases"/>
    <property type="match status" value="1"/>
</dbReference>
<dbReference type="SUPFAM" id="SSF52540">
    <property type="entry name" value="P-loop containing nucleoside triphosphate hydrolases"/>
    <property type="match status" value="1"/>
</dbReference>
<dbReference type="GO" id="GO:0016887">
    <property type="term" value="F:ATP hydrolysis activity"/>
    <property type="evidence" value="ECO:0007669"/>
    <property type="project" value="TreeGrafter"/>
</dbReference>
<evidence type="ECO:0000313" key="2">
    <source>
        <dbReference type="EMBL" id="QHU06736.1"/>
    </source>
</evidence>
<dbReference type="PROSITE" id="PS50819">
    <property type="entry name" value="INTEIN_ENDONUCLEASE"/>
    <property type="match status" value="1"/>
</dbReference>
<dbReference type="EMBL" id="MN740667">
    <property type="protein sequence ID" value="QHU06736.1"/>
    <property type="molecule type" value="Genomic_DNA"/>
</dbReference>
<dbReference type="AlphaFoldDB" id="A0A6C0JPK1"/>
<organism evidence="2">
    <name type="scientific">viral metagenome</name>
    <dbReference type="NCBI Taxonomy" id="1070528"/>
    <lineage>
        <taxon>unclassified sequences</taxon>
        <taxon>metagenomes</taxon>
        <taxon>organismal metagenomes</taxon>
    </lineage>
</organism>